<dbReference type="GO" id="GO:0005524">
    <property type="term" value="F:ATP binding"/>
    <property type="evidence" value="ECO:0007669"/>
    <property type="project" value="UniProtKB-KW"/>
</dbReference>
<dbReference type="InterPro" id="IPR000014">
    <property type="entry name" value="PAS"/>
</dbReference>
<dbReference type="Pfam" id="PF02518">
    <property type="entry name" value="HATPase_c"/>
    <property type="match status" value="1"/>
</dbReference>
<dbReference type="Proteomes" id="UP001207742">
    <property type="component" value="Unassembled WGS sequence"/>
</dbReference>
<evidence type="ECO:0000256" key="3">
    <source>
        <dbReference type="ARBA" id="ARBA00022553"/>
    </source>
</evidence>
<keyword evidence="7" id="KW-0067">ATP-binding</keyword>
<dbReference type="Pfam" id="PF00512">
    <property type="entry name" value="HisKA"/>
    <property type="match status" value="1"/>
</dbReference>
<dbReference type="CDD" id="cd00082">
    <property type="entry name" value="HisKA"/>
    <property type="match status" value="1"/>
</dbReference>
<feature type="domain" description="Histidine kinase" evidence="6">
    <location>
        <begin position="313"/>
        <end position="540"/>
    </location>
</feature>
<proteinExistence type="predicted"/>
<dbReference type="SUPFAM" id="SSF55874">
    <property type="entry name" value="ATPase domain of HSP90 chaperone/DNA topoisomerase II/histidine kinase"/>
    <property type="match status" value="1"/>
</dbReference>
<dbReference type="SUPFAM" id="SSF55785">
    <property type="entry name" value="PYP-like sensor domain (PAS domain)"/>
    <property type="match status" value="2"/>
</dbReference>
<dbReference type="Gene3D" id="3.30.450.20">
    <property type="entry name" value="PAS domain"/>
    <property type="match status" value="2"/>
</dbReference>
<dbReference type="InterPro" id="IPR035965">
    <property type="entry name" value="PAS-like_dom_sf"/>
</dbReference>
<dbReference type="InterPro" id="IPR052162">
    <property type="entry name" value="Sensor_kinase/Photoreceptor"/>
</dbReference>
<name>A0ABT3IGD8_9BACT</name>
<keyword evidence="7" id="KW-0547">Nucleotide-binding</keyword>
<protein>
    <recommendedName>
        <fullName evidence="2">histidine kinase</fullName>
        <ecNumber evidence="2">2.7.13.3</ecNumber>
    </recommendedName>
</protein>
<evidence type="ECO:0000313" key="8">
    <source>
        <dbReference type="Proteomes" id="UP001207742"/>
    </source>
</evidence>
<keyword evidence="3" id="KW-0597">Phosphoprotein</keyword>
<keyword evidence="4" id="KW-0808">Transferase</keyword>
<dbReference type="PRINTS" id="PR00344">
    <property type="entry name" value="BCTRLSENSOR"/>
</dbReference>
<dbReference type="InterPro" id="IPR036890">
    <property type="entry name" value="HATPase_C_sf"/>
</dbReference>
<evidence type="ECO:0000256" key="4">
    <source>
        <dbReference type="ARBA" id="ARBA00022679"/>
    </source>
</evidence>
<dbReference type="PANTHER" id="PTHR43304">
    <property type="entry name" value="PHYTOCHROME-LIKE PROTEIN CPH1"/>
    <property type="match status" value="1"/>
</dbReference>
<reference evidence="7 8" key="1">
    <citation type="submission" date="2022-10" db="EMBL/GenBank/DDBJ databases">
        <title>Chitinophaga nivalis PC15 sp. nov., isolated from Pyeongchang county, South Korea.</title>
        <authorList>
            <person name="Trinh H.N."/>
        </authorList>
    </citation>
    <scope>NUCLEOTIDE SEQUENCE [LARGE SCALE GENOMIC DNA]</scope>
    <source>
        <strain evidence="7 8">PC14</strain>
    </source>
</reference>
<dbReference type="SMART" id="SM00388">
    <property type="entry name" value="HisKA"/>
    <property type="match status" value="1"/>
</dbReference>
<dbReference type="InterPro" id="IPR005467">
    <property type="entry name" value="His_kinase_dom"/>
</dbReference>
<dbReference type="PANTHER" id="PTHR43304:SF1">
    <property type="entry name" value="PAC DOMAIN-CONTAINING PROTEIN"/>
    <property type="match status" value="1"/>
</dbReference>
<dbReference type="InterPro" id="IPR004358">
    <property type="entry name" value="Sig_transdc_His_kin-like_C"/>
</dbReference>
<evidence type="ECO:0000256" key="1">
    <source>
        <dbReference type="ARBA" id="ARBA00000085"/>
    </source>
</evidence>
<comment type="catalytic activity">
    <reaction evidence="1">
        <text>ATP + protein L-histidine = ADP + protein N-phospho-L-histidine.</text>
        <dbReference type="EC" id="2.7.13.3"/>
    </reaction>
</comment>
<dbReference type="InterPro" id="IPR036097">
    <property type="entry name" value="HisK_dim/P_sf"/>
</dbReference>
<dbReference type="InterPro" id="IPR003594">
    <property type="entry name" value="HATPase_dom"/>
</dbReference>
<evidence type="ECO:0000313" key="7">
    <source>
        <dbReference type="EMBL" id="MCW3483007.1"/>
    </source>
</evidence>
<organism evidence="7 8">
    <name type="scientific">Chitinophaga nivalis</name>
    <dbReference type="NCBI Taxonomy" id="2991709"/>
    <lineage>
        <taxon>Bacteria</taxon>
        <taxon>Pseudomonadati</taxon>
        <taxon>Bacteroidota</taxon>
        <taxon>Chitinophagia</taxon>
        <taxon>Chitinophagales</taxon>
        <taxon>Chitinophagaceae</taxon>
        <taxon>Chitinophaga</taxon>
    </lineage>
</organism>
<dbReference type="Gene3D" id="1.10.287.130">
    <property type="match status" value="1"/>
</dbReference>
<evidence type="ECO:0000259" key="6">
    <source>
        <dbReference type="PROSITE" id="PS50109"/>
    </source>
</evidence>
<dbReference type="SUPFAM" id="SSF47384">
    <property type="entry name" value="Homodimeric domain of signal transducing histidine kinase"/>
    <property type="match status" value="1"/>
</dbReference>
<dbReference type="SMART" id="SM00387">
    <property type="entry name" value="HATPase_c"/>
    <property type="match status" value="1"/>
</dbReference>
<dbReference type="InterPro" id="IPR003661">
    <property type="entry name" value="HisK_dim/P_dom"/>
</dbReference>
<accession>A0ABT3IGD8</accession>
<dbReference type="EMBL" id="JAPDNS010000001">
    <property type="protein sequence ID" value="MCW3483007.1"/>
    <property type="molecule type" value="Genomic_DNA"/>
</dbReference>
<dbReference type="InterPro" id="IPR013655">
    <property type="entry name" value="PAS_fold_3"/>
</dbReference>
<dbReference type="Gene3D" id="3.30.565.10">
    <property type="entry name" value="Histidine kinase-like ATPase, C-terminal domain"/>
    <property type="match status" value="1"/>
</dbReference>
<evidence type="ECO:0000256" key="5">
    <source>
        <dbReference type="ARBA" id="ARBA00022777"/>
    </source>
</evidence>
<gene>
    <name evidence="7" type="ORF">OL497_03845</name>
</gene>
<sequence length="541" mass="61065">MNLPYKVPEPSHWLHCDDETFVLPDGTGEKFYRDLLMESPVAMAIYTGPEMCVRLVNEAMLDIWDKNNGVIGKPLLEAVPELSGQVFSTLLDGVFTTGIPYIGTEDPVRIRRKGQPDIRYYKLIYKPLYNESKLLYGVMSTAVNVTDLVLAREELRETEKLYRNAVDVAELGTWSKNLRTGFVTYSPLISEWYGLPAEACSMAVFHGCIHEADQQRVAALRQQAIDTSGLYDCTFRVVNKTLQKEHILHAKGMVITGKDGQPESIMGMARDITLDRMTSMQLEELVQTRTQALAAANKSLRQINDNLQQFAYIASHDLQEPLRKIITFSGILQKTQAHQDTSGQLYLGKISGAAQRMSHLISDLLDYSRVENSKAVFMPTRLQDILQNIYIDFEVLIHQQHAVIETAPLPEIAALPLQMNQLFYNLIGNALKFTRKGIPPEIKLTAAMLTPEEVQEYSLPYSTQPYTHIVIQDNGVGFDPQFAEEIFLIFHRLHNYQEYEGTGIGLALCRKIVENHGGRIYATSNKEEGAAFHILLPLSRP</sequence>
<keyword evidence="8" id="KW-1185">Reference proteome</keyword>
<dbReference type="EC" id="2.7.13.3" evidence="2"/>
<dbReference type="Pfam" id="PF08447">
    <property type="entry name" value="PAS_3"/>
    <property type="match status" value="1"/>
</dbReference>
<comment type="caution">
    <text evidence="7">The sequence shown here is derived from an EMBL/GenBank/DDBJ whole genome shotgun (WGS) entry which is preliminary data.</text>
</comment>
<evidence type="ECO:0000256" key="2">
    <source>
        <dbReference type="ARBA" id="ARBA00012438"/>
    </source>
</evidence>
<dbReference type="NCBIfam" id="TIGR00229">
    <property type="entry name" value="sensory_box"/>
    <property type="match status" value="1"/>
</dbReference>
<dbReference type="RefSeq" id="WP_264727901.1">
    <property type="nucleotide sequence ID" value="NZ_JAPDNR010000001.1"/>
</dbReference>
<keyword evidence="5" id="KW-0418">Kinase</keyword>
<dbReference type="PROSITE" id="PS50109">
    <property type="entry name" value="HIS_KIN"/>
    <property type="match status" value="1"/>
</dbReference>